<name>A0A2C8F770_9BACT</name>
<dbReference type="Proteomes" id="UP000219215">
    <property type="component" value="Chromosome DPRO"/>
</dbReference>
<dbReference type="RefSeq" id="WP_097011339.1">
    <property type="nucleotide sequence ID" value="NZ_LT907975.1"/>
</dbReference>
<dbReference type="SUPFAM" id="SSF52540">
    <property type="entry name" value="P-loop containing nucleoside triphosphate hydrolases"/>
    <property type="match status" value="1"/>
</dbReference>
<reference evidence="3" key="1">
    <citation type="submission" date="2017-09" db="EMBL/GenBank/DDBJ databases">
        <authorList>
            <person name="Regsiter A."/>
            <person name="William W."/>
        </authorList>
    </citation>
    <scope>NUCLEOTIDE SEQUENCE [LARGE SCALE GENOMIC DNA]</scope>
    <source>
        <strain evidence="3">500-1</strain>
    </source>
</reference>
<dbReference type="AlphaFoldDB" id="A0A2C8F770"/>
<dbReference type="InterPro" id="IPR049945">
    <property type="entry name" value="AAA_22"/>
</dbReference>
<dbReference type="KEGG" id="pprf:DPRO_1351"/>
<dbReference type="InterPro" id="IPR021542">
    <property type="entry name" value="Tn7_TnsC"/>
</dbReference>
<keyword evidence="3" id="KW-1185">Reference proteome</keyword>
<gene>
    <name evidence="2" type="primary">tnsC</name>
    <name evidence="2" type="ORF">DPRO_1351</name>
</gene>
<organism evidence="2 3">
    <name type="scientific">Pseudodesulfovibrio profundus</name>
    <dbReference type="NCBI Taxonomy" id="57320"/>
    <lineage>
        <taxon>Bacteria</taxon>
        <taxon>Pseudomonadati</taxon>
        <taxon>Thermodesulfobacteriota</taxon>
        <taxon>Desulfovibrionia</taxon>
        <taxon>Desulfovibrionales</taxon>
        <taxon>Desulfovibrionaceae</taxon>
    </lineage>
</organism>
<dbReference type="Gene3D" id="6.10.20.30">
    <property type="match status" value="1"/>
</dbReference>
<evidence type="ECO:0000313" key="3">
    <source>
        <dbReference type="Proteomes" id="UP000219215"/>
    </source>
</evidence>
<evidence type="ECO:0000259" key="1">
    <source>
        <dbReference type="Pfam" id="PF13401"/>
    </source>
</evidence>
<dbReference type="EMBL" id="LT907975">
    <property type="protein sequence ID" value="SOB58242.1"/>
    <property type="molecule type" value="Genomic_DNA"/>
</dbReference>
<proteinExistence type="predicted"/>
<dbReference type="Pfam" id="PF11426">
    <property type="entry name" value="Tn7_TnsC_Int"/>
    <property type="match status" value="1"/>
</dbReference>
<dbReference type="GO" id="GO:0016887">
    <property type="term" value="F:ATP hydrolysis activity"/>
    <property type="evidence" value="ECO:0007669"/>
    <property type="project" value="InterPro"/>
</dbReference>
<feature type="domain" description="ORC1/DEAH AAA+ ATPase" evidence="1">
    <location>
        <begin position="129"/>
        <end position="277"/>
    </location>
</feature>
<dbReference type="InterPro" id="IPR027417">
    <property type="entry name" value="P-loop_NTPase"/>
</dbReference>
<dbReference type="Gene3D" id="3.40.50.300">
    <property type="entry name" value="P-loop containing nucleotide triphosphate hydrolases"/>
    <property type="match status" value="1"/>
</dbReference>
<accession>A0A2C8F770</accession>
<dbReference type="OrthoDB" id="5288220at2"/>
<evidence type="ECO:0000313" key="2">
    <source>
        <dbReference type="EMBL" id="SOB58242.1"/>
    </source>
</evidence>
<dbReference type="Pfam" id="PF13401">
    <property type="entry name" value="AAA_22"/>
    <property type="match status" value="1"/>
</dbReference>
<sequence>MALPPNMVKAVYRESAIVQYRGNPFIEALPSTLSVKQVKAGLTGSVHYDLKDIFAEGRDRAHMIASLLDDFFQPLASHVLLEEKLSIMIRKGYVGRNLEDGSLNTHMQNGYERIMTGDLDVFRFHQVKSTASSSLLIGCSGSGKSTSLDRILSTYPQVIFHEDHNFTQVVHLKVDCPHDGSLKSLCIHFFRALDRVLHTDYETKYVKKRHGIETLLAQMSQVANAHAIGVLVIDEIQHLSRKRSGGVDKMLNFFVTLVNTIGLPVVFVGTPKARPIFEEDLRSGRRGAGFGSLLWEPMKPPTQIIDSATGTSRITEWKAFTDKLWTYQWLQKRDEVLMDDIRDCWFDLSQGVLDIVVKLFVLAQLRAIVTGVERITINILNKVYEDELKPVHPMLAALRSGDPERIAEFSDLMIPDIDTKLLKLTAAIKPPWSSAATSDPYQGNSQALRLHSLLISMDFESEAIVPLVRRVVEEHPELATKDLVSIALKWYESDEKPHSKKRPKTKSVPQKDWHTLESDDLRFMYSQADKKSLHAHLSKNSVIFNLEDWLNKAG</sequence>
<dbReference type="CDD" id="cd00009">
    <property type="entry name" value="AAA"/>
    <property type="match status" value="1"/>
</dbReference>
<protein>
    <submittedName>
        <fullName evidence="2">Transposon Tn7 transposition protein TnsC</fullName>
    </submittedName>
</protein>